<protein>
    <submittedName>
        <fullName evidence="4">Sigma-70 family RNA polymerase sigma factor</fullName>
    </submittedName>
</protein>
<dbReference type="Proteomes" id="UP001319080">
    <property type="component" value="Unassembled WGS sequence"/>
</dbReference>
<dbReference type="GO" id="GO:0016987">
    <property type="term" value="F:sigma factor activity"/>
    <property type="evidence" value="ECO:0007669"/>
    <property type="project" value="InterPro"/>
</dbReference>
<organism evidence="4 5">
    <name type="scientific">Dawidia cretensis</name>
    <dbReference type="NCBI Taxonomy" id="2782350"/>
    <lineage>
        <taxon>Bacteria</taxon>
        <taxon>Pseudomonadati</taxon>
        <taxon>Bacteroidota</taxon>
        <taxon>Cytophagia</taxon>
        <taxon>Cytophagales</taxon>
        <taxon>Chryseotaleaceae</taxon>
        <taxon>Dawidia</taxon>
    </lineage>
</organism>
<dbReference type="InterPro" id="IPR052704">
    <property type="entry name" value="ECF_Sigma-70_Domain"/>
</dbReference>
<dbReference type="InterPro" id="IPR013324">
    <property type="entry name" value="RNA_pol_sigma_r3/r4-like"/>
</dbReference>
<dbReference type="CDD" id="cd06171">
    <property type="entry name" value="Sigma70_r4"/>
    <property type="match status" value="1"/>
</dbReference>
<dbReference type="GO" id="GO:0003677">
    <property type="term" value="F:DNA binding"/>
    <property type="evidence" value="ECO:0007669"/>
    <property type="project" value="InterPro"/>
</dbReference>
<sequence length="278" mass="31360">MEHFEAYRYKLFTIAYKMTKRVADAEDIVQDTFIVVGSRPLDTIQDIEGYLVRSVMNRCLTLLEKNKHITYPGIDLPEPLFTEKFQQVQSQDVSYALTVLLQTLNPLERAVFLLKETLEYSYPEVADIVSIKEDHCRQLFHRAKEKLAEGKPRHIPSPASADRLIRAFLQISEQGDLQQLMACLKEDVAIYSDGGGKVTAARNVITGREHCLAFLSGVYDKMGAALTPTVTRINGEPGLIFYNTQSGAIDTVMMLVFDDEAITTIYFMRNPDKLTPAA</sequence>
<evidence type="ECO:0000259" key="2">
    <source>
        <dbReference type="Pfam" id="PF04542"/>
    </source>
</evidence>
<keyword evidence="5" id="KW-1185">Reference proteome</keyword>
<evidence type="ECO:0000259" key="3">
    <source>
        <dbReference type="Pfam" id="PF08281"/>
    </source>
</evidence>
<evidence type="ECO:0000256" key="1">
    <source>
        <dbReference type="ARBA" id="ARBA00011344"/>
    </source>
</evidence>
<feature type="domain" description="RNA polymerase sigma factor 70 region 4 type 2" evidence="3">
    <location>
        <begin position="96"/>
        <end position="147"/>
    </location>
</feature>
<dbReference type="InterPro" id="IPR036388">
    <property type="entry name" value="WH-like_DNA-bd_sf"/>
</dbReference>
<dbReference type="SUPFAM" id="SSF88659">
    <property type="entry name" value="Sigma3 and sigma4 domains of RNA polymerase sigma factors"/>
    <property type="match status" value="1"/>
</dbReference>
<dbReference type="Gene3D" id="1.10.1740.10">
    <property type="match status" value="1"/>
</dbReference>
<dbReference type="AlphaFoldDB" id="A0AAP2E4J2"/>
<accession>A0AAP2E4J2</accession>
<proteinExistence type="predicted"/>
<dbReference type="PANTHER" id="PTHR30173">
    <property type="entry name" value="SIGMA 19 FACTOR"/>
    <property type="match status" value="1"/>
</dbReference>
<dbReference type="Gene3D" id="1.10.10.10">
    <property type="entry name" value="Winged helix-like DNA-binding domain superfamily/Winged helix DNA-binding domain"/>
    <property type="match status" value="1"/>
</dbReference>
<dbReference type="InterPro" id="IPR013249">
    <property type="entry name" value="RNA_pol_sigma70_r4_t2"/>
</dbReference>
<dbReference type="SUPFAM" id="SSF54427">
    <property type="entry name" value="NTF2-like"/>
    <property type="match status" value="1"/>
</dbReference>
<dbReference type="Gene3D" id="3.10.450.50">
    <property type="match status" value="1"/>
</dbReference>
<reference evidence="4 5" key="1">
    <citation type="submission" date="2021-05" db="EMBL/GenBank/DDBJ databases">
        <title>A Polyphasic approach of four new species of the genus Ohtaekwangia: Ohtaekwangia histidinii sp. nov., Ohtaekwangia cretensis sp. nov., Ohtaekwangia indiensis sp. nov., Ohtaekwangia reichenbachii sp. nov. from diverse environment.</title>
        <authorList>
            <person name="Octaviana S."/>
        </authorList>
    </citation>
    <scope>NUCLEOTIDE SEQUENCE [LARGE SCALE GENOMIC DNA]</scope>
    <source>
        <strain evidence="4 5">PWU5</strain>
    </source>
</reference>
<feature type="domain" description="RNA polymerase sigma-70 region 2" evidence="2">
    <location>
        <begin position="4"/>
        <end position="67"/>
    </location>
</feature>
<gene>
    <name evidence="4" type="ORF">KK062_25615</name>
</gene>
<comment type="subunit">
    <text evidence="1">Interacts transiently with the RNA polymerase catalytic core formed by RpoA, RpoB, RpoC and RpoZ (2 alpha, 1 beta, 1 beta' and 1 omega subunit) to form the RNA polymerase holoenzyme that can initiate transcription.</text>
</comment>
<dbReference type="SUPFAM" id="SSF88946">
    <property type="entry name" value="Sigma2 domain of RNA polymerase sigma factors"/>
    <property type="match status" value="1"/>
</dbReference>
<dbReference type="GO" id="GO:0006352">
    <property type="term" value="P:DNA-templated transcription initiation"/>
    <property type="evidence" value="ECO:0007669"/>
    <property type="project" value="InterPro"/>
</dbReference>
<dbReference type="RefSeq" id="WP_254087217.1">
    <property type="nucleotide sequence ID" value="NZ_JAHESE010000038.1"/>
</dbReference>
<comment type="caution">
    <text evidence="4">The sequence shown here is derived from an EMBL/GenBank/DDBJ whole genome shotgun (WGS) entry which is preliminary data.</text>
</comment>
<dbReference type="PANTHER" id="PTHR30173:SF36">
    <property type="entry name" value="ECF RNA POLYMERASE SIGMA FACTOR SIGJ"/>
    <property type="match status" value="1"/>
</dbReference>
<dbReference type="InterPro" id="IPR032710">
    <property type="entry name" value="NTF2-like_dom_sf"/>
</dbReference>
<dbReference type="Pfam" id="PF08281">
    <property type="entry name" value="Sigma70_r4_2"/>
    <property type="match status" value="1"/>
</dbReference>
<evidence type="ECO:0000313" key="5">
    <source>
        <dbReference type="Proteomes" id="UP001319080"/>
    </source>
</evidence>
<dbReference type="InterPro" id="IPR013325">
    <property type="entry name" value="RNA_pol_sigma_r2"/>
</dbReference>
<dbReference type="NCBIfam" id="TIGR02937">
    <property type="entry name" value="sigma70-ECF"/>
    <property type="match status" value="1"/>
</dbReference>
<dbReference type="InterPro" id="IPR007627">
    <property type="entry name" value="RNA_pol_sigma70_r2"/>
</dbReference>
<dbReference type="Pfam" id="PF04542">
    <property type="entry name" value="Sigma70_r2"/>
    <property type="match status" value="1"/>
</dbReference>
<name>A0AAP2E4J2_9BACT</name>
<dbReference type="EMBL" id="JAHESE010000038">
    <property type="protein sequence ID" value="MBT1711647.1"/>
    <property type="molecule type" value="Genomic_DNA"/>
</dbReference>
<evidence type="ECO:0000313" key="4">
    <source>
        <dbReference type="EMBL" id="MBT1711647.1"/>
    </source>
</evidence>
<dbReference type="InterPro" id="IPR014284">
    <property type="entry name" value="RNA_pol_sigma-70_dom"/>
</dbReference>